<feature type="signal peptide" evidence="3">
    <location>
        <begin position="1"/>
        <end position="16"/>
    </location>
</feature>
<feature type="transmembrane region" description="Helical" evidence="2">
    <location>
        <begin position="509"/>
        <end position="530"/>
    </location>
</feature>
<keyword evidence="5" id="KW-1185">Reference proteome</keyword>
<evidence type="ECO:0000256" key="1">
    <source>
        <dbReference type="ARBA" id="ARBA00022729"/>
    </source>
</evidence>
<evidence type="ECO:0000313" key="5">
    <source>
        <dbReference type="Proteomes" id="UP000268908"/>
    </source>
</evidence>
<keyword evidence="1 3" id="KW-0732">Signal</keyword>
<dbReference type="SUPFAM" id="SSF48695">
    <property type="entry name" value="Multiheme cytochromes"/>
    <property type="match status" value="1"/>
</dbReference>
<dbReference type="InterPro" id="IPR051829">
    <property type="entry name" value="Multiheme_Cytochr_ET"/>
</dbReference>
<proteinExistence type="predicted"/>
<dbReference type="Gene3D" id="1.20.950.20">
    <property type="entry name" value="Transmembrane di-heme cytochromes, Chain C"/>
    <property type="match status" value="1"/>
</dbReference>
<feature type="transmembrane region" description="Helical" evidence="2">
    <location>
        <begin position="628"/>
        <end position="649"/>
    </location>
</feature>
<name>A0A497XM96_9PROT</name>
<dbReference type="InterPro" id="IPR036280">
    <property type="entry name" value="Multihaem_cyt_sf"/>
</dbReference>
<reference evidence="4 5" key="1">
    <citation type="submission" date="2018-10" db="EMBL/GenBank/DDBJ databases">
        <title>Genomic Encyclopedia of Type Strains, Phase IV (KMG-IV): sequencing the most valuable type-strain genomes for metagenomic binning, comparative biology and taxonomic classification.</title>
        <authorList>
            <person name="Goeker M."/>
        </authorList>
    </citation>
    <scope>NUCLEOTIDE SEQUENCE [LARGE SCALE GENOMIC DNA]</scope>
    <source>
        <strain evidence="4 5">DSM 26916</strain>
    </source>
</reference>
<gene>
    <name evidence="4" type="ORF">DFR35_0197</name>
</gene>
<evidence type="ECO:0000256" key="2">
    <source>
        <dbReference type="SAM" id="Phobius"/>
    </source>
</evidence>
<feature type="transmembrane region" description="Helical" evidence="2">
    <location>
        <begin position="337"/>
        <end position="357"/>
    </location>
</feature>
<evidence type="ECO:0000313" key="4">
    <source>
        <dbReference type="EMBL" id="RLJ67648.1"/>
    </source>
</evidence>
<dbReference type="AlphaFoldDB" id="A0A497XM96"/>
<accession>A0A497XM96</accession>
<feature type="transmembrane region" description="Helical" evidence="2">
    <location>
        <begin position="394"/>
        <end position="416"/>
    </location>
</feature>
<feature type="chain" id="PRO_5019739738" evidence="3">
    <location>
        <begin position="17"/>
        <end position="652"/>
    </location>
</feature>
<dbReference type="Proteomes" id="UP000268908">
    <property type="component" value="Unassembled WGS sequence"/>
</dbReference>
<dbReference type="EMBL" id="RCCI01000004">
    <property type="protein sequence ID" value="RLJ67648.1"/>
    <property type="molecule type" value="Genomic_DNA"/>
</dbReference>
<keyword evidence="2" id="KW-1133">Transmembrane helix</keyword>
<comment type="caution">
    <text evidence="4">The sequence shown here is derived from an EMBL/GenBank/DDBJ whole genome shotgun (WGS) entry which is preliminary data.</text>
</comment>
<organism evidence="4 5">
    <name type="scientific">Sulfurisoma sediminicola</name>
    <dbReference type="NCBI Taxonomy" id="1381557"/>
    <lineage>
        <taxon>Bacteria</taxon>
        <taxon>Pseudomonadati</taxon>
        <taxon>Pseudomonadota</taxon>
        <taxon>Betaproteobacteria</taxon>
        <taxon>Nitrosomonadales</taxon>
        <taxon>Sterolibacteriaceae</taxon>
        <taxon>Sulfurisoma</taxon>
    </lineage>
</organism>
<dbReference type="OrthoDB" id="9814800at2"/>
<keyword evidence="2" id="KW-0472">Membrane</keyword>
<feature type="transmembrane region" description="Helical" evidence="2">
    <location>
        <begin position="436"/>
        <end position="457"/>
    </location>
</feature>
<feature type="transmembrane region" description="Helical" evidence="2">
    <location>
        <begin position="542"/>
        <end position="567"/>
    </location>
</feature>
<dbReference type="RefSeq" id="WP_121239624.1">
    <property type="nucleotide sequence ID" value="NZ_BHVV01000001.1"/>
</dbReference>
<evidence type="ECO:0000256" key="3">
    <source>
        <dbReference type="SAM" id="SignalP"/>
    </source>
</evidence>
<dbReference type="Gene3D" id="1.10.780.10">
    <property type="entry name" value="Hydroxylamine Oxidoreductase, Chain A, domain 1"/>
    <property type="match status" value="1"/>
</dbReference>
<sequence length="652" mass="72371">MLNKLLVCLAFLLAHAATVAAAPAAKLDNAACLTCHDGQKGKLEVADADGEKRKLRDVHTDKYGKSVHARMECVACHTDITDNVSPHQKTGAKTADCATCHQALWDKAKQAGSTANQPRMEVVARNIAAYKQSFHARPDKDKPSQPKATCTQCHDTHAFAVPADKQSPQYAAWRKDIPKLCGESCHDDQLEAFASSVHGKEVIDKANAKAPVCTSCHTNHEITNTSLVTFKLLNNEECGNCHKDNLKSYRDTYHGQVTRLGYAETAKCFDCHGSHKVLGPKDPKSKVHPDNRLKTCRQCHDGKKKPLATAGFASFGPHANSHDFARYPQMWIATKSMIALLIGVFAFFWLHSGLWYYREWQDRKQGKSVPHVRTDSLPPAERKFFQRFPAGWRIAHLVFALVTMTLVLTGTAALFSHTSWAPVAAKALGGASGLALIHRVAAAIFVAVFAIHFVYVMQKLLRDRTFRWFGPDSLVPNWKDLADIVGMFKWFFGKGPKPRFDRWTYFEKFDYWAVFWGVTIIGGSGLMLAIPHITAQYLPGWVFNVATVVHGEEAFLAAVFLFTVHFFNNHFRPEKLPPPDIVMFTGTQSLDEFRREHPAQYQRLVDAGELDSYLVDAPSAPLTLGSKILGLVLIAFGLTLLVLVAIGFFGGG</sequence>
<keyword evidence="2" id="KW-0812">Transmembrane</keyword>
<dbReference type="Gene3D" id="3.90.10.10">
    <property type="entry name" value="Cytochrome C3"/>
    <property type="match status" value="1"/>
</dbReference>
<dbReference type="CDD" id="cd08168">
    <property type="entry name" value="Cytochrom_C3"/>
    <property type="match status" value="1"/>
</dbReference>
<dbReference type="PANTHER" id="PTHR35038">
    <property type="entry name" value="DISSIMILATORY SULFITE REDUCTASE SIRA"/>
    <property type="match status" value="1"/>
</dbReference>
<protein>
    <submittedName>
        <fullName evidence="4">Cytochrome b subunit of formate dehydrogenase</fullName>
    </submittedName>
</protein>